<dbReference type="InterPro" id="IPR016161">
    <property type="entry name" value="Ald_DH/histidinol_DH"/>
</dbReference>
<reference evidence="4" key="1">
    <citation type="submission" date="2022-01" db="EMBL/GenBank/DDBJ databases">
        <title>Colwellia maritima, isolated from seawater.</title>
        <authorList>
            <person name="Kristyanto S."/>
            <person name="Jung J."/>
            <person name="Jeon C.O."/>
        </authorList>
    </citation>
    <scope>NUCLEOTIDE SEQUENCE</scope>
    <source>
        <strain evidence="4">MSW7</strain>
    </source>
</reference>
<dbReference type="PANTHER" id="PTHR43353">
    <property type="entry name" value="SUCCINATE-SEMIALDEHYDE DEHYDROGENASE, MITOCHONDRIAL"/>
    <property type="match status" value="1"/>
</dbReference>
<accession>A0ABS9X5X6</accession>
<name>A0ABS9X5X6_9GAMM</name>
<dbReference type="InterPro" id="IPR015590">
    <property type="entry name" value="Aldehyde_DH_dom"/>
</dbReference>
<evidence type="ECO:0000313" key="4">
    <source>
        <dbReference type="EMBL" id="MCI2285638.1"/>
    </source>
</evidence>
<gene>
    <name evidence="4" type="ORF">L3081_22455</name>
</gene>
<dbReference type="InterPro" id="IPR016163">
    <property type="entry name" value="Ald_DH_C"/>
</dbReference>
<dbReference type="InterPro" id="IPR050740">
    <property type="entry name" value="Aldehyde_DH_Superfamily"/>
</dbReference>
<evidence type="ECO:0000313" key="5">
    <source>
        <dbReference type="Proteomes" id="UP001139646"/>
    </source>
</evidence>
<proteinExistence type="inferred from homology"/>
<comment type="similarity">
    <text evidence="1">Belongs to the aldehyde dehydrogenase family.</text>
</comment>
<dbReference type="Pfam" id="PF00171">
    <property type="entry name" value="Aldedh"/>
    <property type="match status" value="1"/>
</dbReference>
<dbReference type="EMBL" id="JAKKSL010000005">
    <property type="protein sequence ID" value="MCI2285638.1"/>
    <property type="molecule type" value="Genomic_DNA"/>
</dbReference>
<dbReference type="PANTHER" id="PTHR43353:SF5">
    <property type="entry name" value="SUCCINATE-SEMIALDEHYDE DEHYDROGENASE, MITOCHONDRIAL"/>
    <property type="match status" value="1"/>
</dbReference>
<protein>
    <submittedName>
        <fullName evidence="4">Aldehyde dehydrogenase family protein</fullName>
    </submittedName>
</protein>
<dbReference type="Gene3D" id="3.40.309.10">
    <property type="entry name" value="Aldehyde Dehydrogenase, Chain A, domain 2"/>
    <property type="match status" value="1"/>
</dbReference>
<comment type="caution">
    <text evidence="4">The sequence shown here is derived from an EMBL/GenBank/DDBJ whole genome shotgun (WGS) entry which is preliminary data.</text>
</comment>
<keyword evidence="5" id="KW-1185">Reference proteome</keyword>
<evidence type="ECO:0000256" key="2">
    <source>
        <dbReference type="ARBA" id="ARBA00023002"/>
    </source>
</evidence>
<feature type="domain" description="Aldehyde dehydrogenase" evidence="3">
    <location>
        <begin position="10"/>
        <end position="83"/>
    </location>
</feature>
<organism evidence="4 5">
    <name type="scientific">Colwellia maritima</name>
    <dbReference type="NCBI Taxonomy" id="2912588"/>
    <lineage>
        <taxon>Bacteria</taxon>
        <taxon>Pseudomonadati</taxon>
        <taxon>Pseudomonadota</taxon>
        <taxon>Gammaproteobacteria</taxon>
        <taxon>Alteromonadales</taxon>
        <taxon>Colwelliaceae</taxon>
        <taxon>Colwellia</taxon>
    </lineage>
</organism>
<evidence type="ECO:0000259" key="3">
    <source>
        <dbReference type="Pfam" id="PF00171"/>
    </source>
</evidence>
<keyword evidence="2" id="KW-0560">Oxidoreductase</keyword>
<dbReference type="Proteomes" id="UP001139646">
    <property type="component" value="Unassembled WGS sequence"/>
</dbReference>
<sequence length="88" mass="9826">MNSGDVRQSAITNSREDGLSSYLYTQDISKIMHSIANMQVGTIFVNKQIIGYIQGYHSGHKQSGTGGEDGVYGIENYLQKRTVYLNYN</sequence>
<evidence type="ECO:0000256" key="1">
    <source>
        <dbReference type="ARBA" id="ARBA00009986"/>
    </source>
</evidence>
<dbReference type="RefSeq" id="WP_242288509.1">
    <property type="nucleotide sequence ID" value="NZ_JAKKSL010000005.1"/>
</dbReference>
<dbReference type="SUPFAM" id="SSF53720">
    <property type="entry name" value="ALDH-like"/>
    <property type="match status" value="1"/>
</dbReference>